<accession>A0ABP8XJX5</accession>
<comment type="caution">
    <text evidence="1">The sequence shown here is derived from an EMBL/GenBank/DDBJ whole genome shotgun (WGS) entry which is preliminary data.</text>
</comment>
<reference evidence="2" key="1">
    <citation type="journal article" date="2019" name="Int. J. Syst. Evol. Microbiol.">
        <title>The Global Catalogue of Microorganisms (GCM) 10K type strain sequencing project: providing services to taxonomists for standard genome sequencing and annotation.</title>
        <authorList>
            <consortium name="The Broad Institute Genomics Platform"/>
            <consortium name="The Broad Institute Genome Sequencing Center for Infectious Disease"/>
            <person name="Wu L."/>
            <person name="Ma J."/>
        </authorList>
    </citation>
    <scope>NUCLEOTIDE SEQUENCE [LARGE SCALE GENOMIC DNA]</scope>
    <source>
        <strain evidence="2">JCM 18531</strain>
    </source>
</reference>
<dbReference type="EMBL" id="BAABKM010000002">
    <property type="protein sequence ID" value="GAA4709595.1"/>
    <property type="molecule type" value="Genomic_DNA"/>
</dbReference>
<dbReference type="Gene3D" id="3.40.50.1820">
    <property type="entry name" value="alpha/beta hydrolase"/>
    <property type="match status" value="1"/>
</dbReference>
<organism evidence="1 2">
    <name type="scientific">Nocardioides conyzicola</name>
    <dbReference type="NCBI Taxonomy" id="1651781"/>
    <lineage>
        <taxon>Bacteria</taxon>
        <taxon>Bacillati</taxon>
        <taxon>Actinomycetota</taxon>
        <taxon>Actinomycetes</taxon>
        <taxon>Propionibacteriales</taxon>
        <taxon>Nocardioidaceae</taxon>
        <taxon>Nocardioides</taxon>
    </lineage>
</organism>
<evidence type="ECO:0008006" key="3">
    <source>
        <dbReference type="Google" id="ProtNLM"/>
    </source>
</evidence>
<protein>
    <recommendedName>
        <fullName evidence="3">Secreted protein</fullName>
    </recommendedName>
</protein>
<proteinExistence type="predicted"/>
<sequence>MGAAVLAPAAVTAAPTSSVHHTPDRGAWQVRAVGPGQYVVSWTSPTRLPLGSDRPTVVGPTAWRIGTSTVAADGRTVRARVSAATRPDPALLDVRLSGDRLDVAGRDLARRGQRAVDQPLDLPGTETLATDPGTPGPYAVVTSDYALDPVPVPGMRVPIEMVGHVVEPAASAPTGPRPLVLFLHGRHGVCYDPADPEAWTDDWPCRAPFREIESQLGYDYLQRVLASQGYATVSVRVNGINAQDYATPDGGADARARIVQAHLDHWVDLAAAHQVDLDRVVLVGHSRGGEGVDRASIRIPLTAPYRIVGQVLIAPTDFGAQTAPYVPTVTLLPFCDGDVSDLQGQKFTDNSRDLSAGDTSLKSSVLVMGANHNFFNTEWTPGAAAAPASDDWYGDPGSTCGTKDPQRLSAAEQRAVGTAYVAGAVRLFASGDQAVLPLFDGSRARVTSQGAAQTLSQAIGGGRVLRTPAVSTGLSLADGAQTRFCTGVYDDQKIGSCGRDAGAAAAAPHWPGSGERLPARSWFEMTWTASGQSGGMLLTSPLDLTGRRLELRTIVGGRTDPAVEVRITDADGASALLDPVGGGGLPQLGSSPDVRKLWAQTLVADPAGAAVDLTRIVAVDLVGTSSRGRLWVADLAAAPATLAAVPARRLPTVDIARVRITEGSGGRKVARIPFTVHGAVTAPARFTVVTVGQARGDVQRFAVDLAPGQTGGSIPVGYDADHRADYRRLVTQVAGWANRNVMTDRYLGDLTIIDDDPRPKVSVRMVSRTVTEGRPAQWRVRLAHAADFDLVVTGKVVHGPGTPVRVEDIASSWTDLHVGPVSPTKALWKTGAATYDALRPGDRELLVTIPTQADHDDEGPETLTLRFRIGRESFRRTVRIVDGR</sequence>
<evidence type="ECO:0000313" key="1">
    <source>
        <dbReference type="EMBL" id="GAA4709595.1"/>
    </source>
</evidence>
<gene>
    <name evidence="1" type="ORF">GCM10023349_30620</name>
</gene>
<evidence type="ECO:0000313" key="2">
    <source>
        <dbReference type="Proteomes" id="UP001499974"/>
    </source>
</evidence>
<dbReference type="InterPro" id="IPR029058">
    <property type="entry name" value="AB_hydrolase_fold"/>
</dbReference>
<dbReference type="Proteomes" id="UP001499974">
    <property type="component" value="Unassembled WGS sequence"/>
</dbReference>
<keyword evidence="2" id="KW-1185">Reference proteome</keyword>
<name>A0ABP8XJX5_9ACTN</name>
<dbReference type="SUPFAM" id="SSF53474">
    <property type="entry name" value="alpha/beta-Hydrolases"/>
    <property type="match status" value="1"/>
</dbReference>